<dbReference type="PANTHER" id="PTHR36234">
    <property type="entry name" value="LYSYL ENDOPEPTIDASE"/>
    <property type="match status" value="1"/>
</dbReference>
<evidence type="ECO:0000256" key="2">
    <source>
        <dbReference type="SAM" id="SignalP"/>
    </source>
</evidence>
<feature type="signal peptide" evidence="2">
    <location>
        <begin position="1"/>
        <end position="19"/>
    </location>
</feature>
<accession>A0A2S0HX52</accession>
<reference evidence="4 5" key="1">
    <citation type="submission" date="2018-02" db="EMBL/GenBank/DDBJ databases">
        <title>Genomic analysis of the strain RR4-38 isolated from a seawater recirculating aquaculture system.</title>
        <authorList>
            <person name="Kim Y.-S."/>
            <person name="Jang Y.H."/>
            <person name="Kim K.-H."/>
        </authorList>
    </citation>
    <scope>NUCLEOTIDE SEQUENCE [LARGE SCALE GENOMIC DNA]</scope>
    <source>
        <strain evidence="4 5">RR4-38</strain>
    </source>
</reference>
<dbReference type="SUPFAM" id="SSF50494">
    <property type="entry name" value="Trypsin-like serine proteases"/>
    <property type="match status" value="1"/>
</dbReference>
<dbReference type="KEGG" id="aue:C5O00_08435"/>
<dbReference type="PANTHER" id="PTHR36234:SF5">
    <property type="entry name" value="LYSYL ENDOPEPTIDASE"/>
    <property type="match status" value="1"/>
</dbReference>
<gene>
    <name evidence="4" type="ORF">C5O00_08435</name>
</gene>
<proteinExistence type="predicted"/>
<evidence type="ECO:0000313" key="5">
    <source>
        <dbReference type="Proteomes" id="UP000238442"/>
    </source>
</evidence>
<evidence type="ECO:0000256" key="1">
    <source>
        <dbReference type="ARBA" id="ARBA00022729"/>
    </source>
</evidence>
<name>A0A2S0HX52_9FLAO</name>
<dbReference type="AlphaFoldDB" id="A0A2S0HX52"/>
<dbReference type="Pfam" id="PF18962">
    <property type="entry name" value="Por_Secre_tail"/>
    <property type="match status" value="1"/>
</dbReference>
<dbReference type="OrthoDB" id="9342482at2"/>
<dbReference type="EMBL" id="CP027062">
    <property type="protein sequence ID" value="AVI51200.1"/>
    <property type="molecule type" value="Genomic_DNA"/>
</dbReference>
<dbReference type="NCBIfam" id="TIGR04183">
    <property type="entry name" value="Por_Secre_tail"/>
    <property type="match status" value="1"/>
</dbReference>
<sequence length="552" mass="61634">MKKVLLYFFFFAIIISSYAQDGGNYLPVSWEQNIQTRTTPIVLPPIDLYEIQQQDLINDRDKSLPWRYGVERSLQLDIKEEGTLIELPNGDKIWQLAIQSPRAISLSVNFDQFYIPDGGRLHLFNDDRTDVSKTYSKATNRPNKRLGSWFVMGDIIWIEYYQPAFVTEEASLKIEGLIHGYRLGKINSLVEGMRGLNDSGDCNYDVNCSIGADFDSKKDLVKKAVTLLNLGNGYLCSAALMNNTAQDKTPYLLTGNHCLENSDPALWSIRFNWVSPDPVCGTADNSEDIQSNFTMSGAELRANNNESDFALVELYNRIPGSWDVTFAGWDNTDDLPVFEVGIHHPNGDIMKICRDDSGAIKENANGTEVWLIKGVSVGNGDGWEIGTTESGSSGSPLFNEEGRIIGQLYAGQSFCEGTQNNGDYDIYGRFAVSWAAASDPQSRLMDWLDPAGTGQTTMDSMQNILSVPDIELTGQLQIYPNPASTEITIMNSRYPNLVYRFYTVTGKQLSIGSFSNTMNTFNVESYARGIYFLHLIDEDSGADITKKIIINR</sequence>
<organism evidence="4 5">
    <name type="scientific">Pukyongia salina</name>
    <dbReference type="NCBI Taxonomy" id="2094025"/>
    <lineage>
        <taxon>Bacteria</taxon>
        <taxon>Pseudomonadati</taxon>
        <taxon>Bacteroidota</taxon>
        <taxon>Flavobacteriia</taxon>
        <taxon>Flavobacteriales</taxon>
        <taxon>Flavobacteriaceae</taxon>
        <taxon>Pukyongia</taxon>
    </lineage>
</organism>
<dbReference type="InterPro" id="IPR009003">
    <property type="entry name" value="Peptidase_S1_PA"/>
</dbReference>
<evidence type="ECO:0000313" key="4">
    <source>
        <dbReference type="EMBL" id="AVI51200.1"/>
    </source>
</evidence>
<dbReference type="InterPro" id="IPR043504">
    <property type="entry name" value="Peptidase_S1_PA_chymotrypsin"/>
</dbReference>
<feature type="chain" id="PRO_5015682502" description="Secretion system C-terminal sorting domain-containing protein" evidence="2">
    <location>
        <begin position="20"/>
        <end position="552"/>
    </location>
</feature>
<dbReference type="Proteomes" id="UP000238442">
    <property type="component" value="Chromosome"/>
</dbReference>
<protein>
    <recommendedName>
        <fullName evidence="3">Secretion system C-terminal sorting domain-containing protein</fullName>
    </recommendedName>
</protein>
<keyword evidence="1 2" id="KW-0732">Signal</keyword>
<evidence type="ECO:0000259" key="3">
    <source>
        <dbReference type="Pfam" id="PF18962"/>
    </source>
</evidence>
<dbReference type="Gene3D" id="2.40.10.10">
    <property type="entry name" value="Trypsin-like serine proteases"/>
    <property type="match status" value="2"/>
</dbReference>
<dbReference type="InterPro" id="IPR026444">
    <property type="entry name" value="Secre_tail"/>
</dbReference>
<feature type="domain" description="Secretion system C-terminal sorting" evidence="3">
    <location>
        <begin position="478"/>
        <end position="550"/>
    </location>
</feature>
<dbReference type="RefSeq" id="WP_105216441.1">
    <property type="nucleotide sequence ID" value="NZ_CP027062.1"/>
</dbReference>
<keyword evidence="5" id="KW-1185">Reference proteome</keyword>